<dbReference type="InterPro" id="IPR018497">
    <property type="entry name" value="Peptidase_M13_C"/>
</dbReference>
<dbReference type="InterPro" id="IPR042089">
    <property type="entry name" value="Peptidase_M13_dom_2"/>
</dbReference>
<evidence type="ECO:0000313" key="11">
    <source>
        <dbReference type="EMBL" id="OQV17915.1"/>
    </source>
</evidence>
<dbReference type="InterPro" id="IPR008753">
    <property type="entry name" value="Peptidase_M13_N"/>
</dbReference>
<dbReference type="SUPFAM" id="SSF55486">
    <property type="entry name" value="Metalloproteases ('zincins'), catalytic domain"/>
    <property type="match status" value="1"/>
</dbReference>
<evidence type="ECO:0000256" key="4">
    <source>
        <dbReference type="ARBA" id="ARBA00022723"/>
    </source>
</evidence>
<comment type="cofactor">
    <cofactor evidence="1">
        <name>Zn(2+)</name>
        <dbReference type="ChEBI" id="CHEBI:29105"/>
    </cofactor>
</comment>
<comment type="similarity">
    <text evidence="2">Belongs to the peptidase M13 family.</text>
</comment>
<dbReference type="OrthoDB" id="6475849at2759"/>
<evidence type="ECO:0000256" key="6">
    <source>
        <dbReference type="ARBA" id="ARBA00022833"/>
    </source>
</evidence>
<dbReference type="PANTHER" id="PTHR11733:SF237">
    <property type="entry name" value="NEPRILYSIN-LIKE 4"/>
    <property type="match status" value="1"/>
</dbReference>
<evidence type="ECO:0000256" key="3">
    <source>
        <dbReference type="ARBA" id="ARBA00022670"/>
    </source>
</evidence>
<keyword evidence="12" id="KW-1185">Reference proteome</keyword>
<dbReference type="InterPro" id="IPR024079">
    <property type="entry name" value="MetalloPept_cat_dom_sf"/>
</dbReference>
<dbReference type="Pfam" id="PF01431">
    <property type="entry name" value="Peptidase_M13"/>
    <property type="match status" value="1"/>
</dbReference>
<dbReference type="GO" id="GO:0016485">
    <property type="term" value="P:protein processing"/>
    <property type="evidence" value="ECO:0007669"/>
    <property type="project" value="TreeGrafter"/>
</dbReference>
<feature type="domain" description="Peptidase M13 C-terminal" evidence="9">
    <location>
        <begin position="559"/>
        <end position="762"/>
    </location>
</feature>
<dbReference type="EMBL" id="MTYJ01000055">
    <property type="protein sequence ID" value="OQV17915.1"/>
    <property type="molecule type" value="Genomic_DNA"/>
</dbReference>
<evidence type="ECO:0000313" key="12">
    <source>
        <dbReference type="Proteomes" id="UP000192578"/>
    </source>
</evidence>
<reference evidence="12" key="1">
    <citation type="submission" date="2017-01" db="EMBL/GenBank/DDBJ databases">
        <title>Comparative genomics of anhydrobiosis in the tardigrade Hypsibius dujardini.</title>
        <authorList>
            <person name="Yoshida Y."/>
            <person name="Koutsovoulos G."/>
            <person name="Laetsch D."/>
            <person name="Stevens L."/>
            <person name="Kumar S."/>
            <person name="Horikawa D."/>
            <person name="Ishino K."/>
            <person name="Komine S."/>
            <person name="Tomita M."/>
            <person name="Blaxter M."/>
            <person name="Arakawa K."/>
        </authorList>
    </citation>
    <scope>NUCLEOTIDE SEQUENCE [LARGE SCALE GENOMIC DNA]</scope>
    <source>
        <strain evidence="12">Z151</strain>
    </source>
</reference>
<protein>
    <submittedName>
        <fullName evidence="11">Neprilysin-11</fullName>
    </submittedName>
</protein>
<dbReference type="CDD" id="cd08662">
    <property type="entry name" value="M13"/>
    <property type="match status" value="1"/>
</dbReference>
<dbReference type="PROSITE" id="PS51885">
    <property type="entry name" value="NEPRILYSIN"/>
    <property type="match status" value="1"/>
</dbReference>
<sequence>MFISTRNIRVRFASSADFPLYLTYMSVGSHYDPTPRIPGRMSTKTKMKTLVMLLFIMFLVTITFILLYVTEVSKAAHLNKVINRDANPCDDFYEFACGGWNRTEPMPDDKARWGAFDLLNHQMVRDLKSVLTRNQELPVGAAASATEKMQKYFQTCLDTDSIEQTALIALEEHVKQDYAAGLETWPFLSAIPTLPPVDVAKVVSTAFKYGNSLGLFTHYIAGGLLTPETNVINFDTGRFTLNRFWLLSPDATAARAAYVQYGAEVAMLLAAAQGRSDVTAEVATALFGRILAFEIELAMETLTPQETWDEHALQHLMPLSSFSGNYTASLGLSAEKWVEIFKGAWPDASSNLTVETVVNVREIKYFAKLNLFAASVNTDKSAVLSNYLAWKVVEPLVTHLGAQYREAYQTFAASVYGIAQAPPRVDFCLSTMGAQFPNAVGSLYVSNFLRKTSKAELQIMTDYIIKSFRDILRGSLWMTEGTRQLALAKANKLTARLAYDDYLMDNLTMVDTEHASFVAQDGHLPNFLGGRRFATQVQGRLFSKVNARTDWIAGAAVVNAFYSPMHNSISILAGMLQPPFFGADLPHYVNFAAIGSIIGHEITHGFDLYGSQRDGDGHLINWWDSTTLQAFYERAQPFIDQYNGFNFMGVQLIGAKSQSENVADSAGIKQAYRAYRLYRKEQLNDLEEPHLPSFETFSSEQMFYLSYAQMWCGDYRREEAAIQVFRAHSPGKFRVIGPLQNSETFAQAYSCANSTYMNHANKLAVW</sequence>
<dbReference type="GO" id="GO:0004222">
    <property type="term" value="F:metalloendopeptidase activity"/>
    <property type="evidence" value="ECO:0007669"/>
    <property type="project" value="InterPro"/>
</dbReference>
<dbReference type="Gene3D" id="1.10.1380.10">
    <property type="entry name" value="Neutral endopeptidase , domain2"/>
    <property type="match status" value="1"/>
</dbReference>
<keyword evidence="8" id="KW-1133">Transmembrane helix</keyword>
<name>A0A1W0WRT5_HYPEX</name>
<keyword evidence="7" id="KW-0482">Metalloprotease</keyword>
<keyword evidence="5" id="KW-0378">Hydrolase</keyword>
<dbReference type="GO" id="GO:0005886">
    <property type="term" value="C:plasma membrane"/>
    <property type="evidence" value="ECO:0007669"/>
    <property type="project" value="TreeGrafter"/>
</dbReference>
<feature type="transmembrane region" description="Helical" evidence="8">
    <location>
        <begin position="50"/>
        <end position="69"/>
    </location>
</feature>
<dbReference type="InterPro" id="IPR000718">
    <property type="entry name" value="Peptidase_M13"/>
</dbReference>
<keyword evidence="8" id="KW-0472">Membrane</keyword>
<evidence type="ECO:0000256" key="7">
    <source>
        <dbReference type="ARBA" id="ARBA00023049"/>
    </source>
</evidence>
<keyword evidence="8" id="KW-0812">Transmembrane</keyword>
<evidence type="ECO:0000259" key="10">
    <source>
        <dbReference type="Pfam" id="PF05649"/>
    </source>
</evidence>
<dbReference type="Pfam" id="PF05649">
    <property type="entry name" value="Peptidase_M13_N"/>
    <property type="match status" value="1"/>
</dbReference>
<keyword evidence="4" id="KW-0479">Metal-binding</keyword>
<dbReference type="PRINTS" id="PR00786">
    <property type="entry name" value="NEPRILYSIN"/>
</dbReference>
<evidence type="ECO:0000259" key="9">
    <source>
        <dbReference type="Pfam" id="PF01431"/>
    </source>
</evidence>
<dbReference type="Gene3D" id="3.40.390.10">
    <property type="entry name" value="Collagenase (Catalytic Domain)"/>
    <property type="match status" value="1"/>
</dbReference>
<organism evidence="11 12">
    <name type="scientific">Hypsibius exemplaris</name>
    <name type="common">Freshwater tardigrade</name>
    <dbReference type="NCBI Taxonomy" id="2072580"/>
    <lineage>
        <taxon>Eukaryota</taxon>
        <taxon>Metazoa</taxon>
        <taxon>Ecdysozoa</taxon>
        <taxon>Tardigrada</taxon>
        <taxon>Eutardigrada</taxon>
        <taxon>Parachela</taxon>
        <taxon>Hypsibioidea</taxon>
        <taxon>Hypsibiidae</taxon>
        <taxon>Hypsibius</taxon>
    </lineage>
</organism>
<evidence type="ECO:0000256" key="1">
    <source>
        <dbReference type="ARBA" id="ARBA00001947"/>
    </source>
</evidence>
<evidence type="ECO:0000256" key="5">
    <source>
        <dbReference type="ARBA" id="ARBA00022801"/>
    </source>
</evidence>
<keyword evidence="6" id="KW-0862">Zinc</keyword>
<dbReference type="AlphaFoldDB" id="A0A1W0WRT5"/>
<comment type="caution">
    <text evidence="11">The sequence shown here is derived from an EMBL/GenBank/DDBJ whole genome shotgun (WGS) entry which is preliminary data.</text>
</comment>
<dbReference type="Proteomes" id="UP000192578">
    <property type="component" value="Unassembled WGS sequence"/>
</dbReference>
<proteinExistence type="inferred from homology"/>
<accession>A0A1W0WRT5</accession>
<dbReference type="GO" id="GO:0046872">
    <property type="term" value="F:metal ion binding"/>
    <property type="evidence" value="ECO:0007669"/>
    <property type="project" value="UniProtKB-KW"/>
</dbReference>
<feature type="domain" description="Peptidase M13 N-terminal" evidence="10">
    <location>
        <begin position="88"/>
        <end position="499"/>
    </location>
</feature>
<evidence type="ECO:0000256" key="2">
    <source>
        <dbReference type="ARBA" id="ARBA00007357"/>
    </source>
</evidence>
<gene>
    <name evidence="11" type="ORF">BV898_08044</name>
</gene>
<dbReference type="PANTHER" id="PTHR11733">
    <property type="entry name" value="ZINC METALLOPROTEASE FAMILY M13 NEPRILYSIN-RELATED"/>
    <property type="match status" value="1"/>
</dbReference>
<evidence type="ECO:0000256" key="8">
    <source>
        <dbReference type="SAM" id="Phobius"/>
    </source>
</evidence>
<keyword evidence="3" id="KW-0645">Protease</keyword>